<dbReference type="Gene3D" id="3.40.50.10090">
    <property type="match status" value="2"/>
</dbReference>
<name>A0A4Q2KNJ5_9MICO</name>
<dbReference type="InterPro" id="IPR001867">
    <property type="entry name" value="OmpR/PhoB-type_DNA-bd"/>
</dbReference>
<dbReference type="EMBL" id="SDPN01000077">
    <property type="protein sequence ID" value="RXZ66928.1"/>
    <property type="molecule type" value="Genomic_DNA"/>
</dbReference>
<dbReference type="Pfam" id="PF02602">
    <property type="entry name" value="HEM4"/>
    <property type="match status" value="1"/>
</dbReference>
<reference evidence="4 5" key="1">
    <citation type="submission" date="2019-01" db="EMBL/GenBank/DDBJ databases">
        <title>Agromyces.</title>
        <authorList>
            <person name="Li J."/>
        </authorList>
    </citation>
    <scope>NUCLEOTIDE SEQUENCE [LARGE SCALE GENOMIC DNA]</scope>
    <source>
        <strain evidence="4 5">DSM 15934</strain>
    </source>
</reference>
<organism evidence="4 5">
    <name type="scientific">Agromyces albus</name>
    <dbReference type="NCBI Taxonomy" id="205332"/>
    <lineage>
        <taxon>Bacteria</taxon>
        <taxon>Bacillati</taxon>
        <taxon>Actinomycetota</taxon>
        <taxon>Actinomycetes</taxon>
        <taxon>Micrococcales</taxon>
        <taxon>Microbacteriaceae</taxon>
        <taxon>Agromyces</taxon>
    </lineage>
</organism>
<dbReference type="SMART" id="SM00862">
    <property type="entry name" value="Trans_reg_C"/>
    <property type="match status" value="1"/>
</dbReference>
<sequence>MTNAPPTPGTPLLGCVILITADRRSAELGAALERRGARVVHAPALTIEPHIGDEALIEQTLQVIATPPDVVVATTGVGFHGWMETADSAGLLDDLHAALAGARFIARGPKARGAIQQAGFSADWVAESETSSELGTYLLNEGISGLRVVVQHHGSGSDGLDEAFRGAGADVTSLVVYRWGPPPDPGLVAGSVRSAAEGAYDAVLFTSAPGADAWLEAAIVEDALDGILDQEARGTLLIAAVGPITAGPLEHAGMSPRVPDRGRLGSLVRSVVSHFAERRSSAIDTAAGVLEVRRGGALLDGELLPLTRTGHAVLTALAEAGGDVVNRSQLLASLPGATSDVHAVEVAVARIREACGAKGLIQTIVKRGYRLAVTSREEA</sequence>
<dbReference type="InterPro" id="IPR003754">
    <property type="entry name" value="4pyrrol_synth_uPrphyn_synth"/>
</dbReference>
<keyword evidence="5" id="KW-1185">Reference proteome</keyword>
<dbReference type="SUPFAM" id="SSF46894">
    <property type="entry name" value="C-terminal effector domain of the bipartite response regulators"/>
    <property type="match status" value="1"/>
</dbReference>
<dbReference type="SUPFAM" id="SSF69618">
    <property type="entry name" value="HemD-like"/>
    <property type="match status" value="1"/>
</dbReference>
<dbReference type="AlphaFoldDB" id="A0A4Q2KNJ5"/>
<dbReference type="GO" id="GO:0000160">
    <property type="term" value="P:phosphorelay signal transduction system"/>
    <property type="evidence" value="ECO:0007669"/>
    <property type="project" value="InterPro"/>
</dbReference>
<evidence type="ECO:0000256" key="1">
    <source>
        <dbReference type="ARBA" id="ARBA00023125"/>
    </source>
</evidence>
<dbReference type="EC" id="4.2.1.75" evidence="4"/>
<dbReference type="GO" id="GO:0006355">
    <property type="term" value="P:regulation of DNA-templated transcription"/>
    <property type="evidence" value="ECO:0007669"/>
    <property type="project" value="InterPro"/>
</dbReference>
<feature type="DNA-binding region" description="OmpR/PhoB-type" evidence="2">
    <location>
        <begin position="280"/>
        <end position="373"/>
    </location>
</feature>
<gene>
    <name evidence="4" type="ORF">ESP51_19965</name>
</gene>
<dbReference type="PROSITE" id="PS51755">
    <property type="entry name" value="OMPR_PHOB"/>
    <property type="match status" value="1"/>
</dbReference>
<dbReference type="GO" id="GO:0003677">
    <property type="term" value="F:DNA binding"/>
    <property type="evidence" value="ECO:0007669"/>
    <property type="project" value="UniProtKB-UniRule"/>
</dbReference>
<dbReference type="CDD" id="cd00383">
    <property type="entry name" value="trans_reg_C"/>
    <property type="match status" value="1"/>
</dbReference>
<dbReference type="InterPro" id="IPR036108">
    <property type="entry name" value="4pyrrol_syn_uPrphyn_synt_sf"/>
</dbReference>
<dbReference type="InterPro" id="IPR039793">
    <property type="entry name" value="UROS/Hem4"/>
</dbReference>
<feature type="domain" description="OmpR/PhoB-type" evidence="3">
    <location>
        <begin position="280"/>
        <end position="373"/>
    </location>
</feature>
<evidence type="ECO:0000313" key="5">
    <source>
        <dbReference type="Proteomes" id="UP000293865"/>
    </source>
</evidence>
<evidence type="ECO:0000313" key="4">
    <source>
        <dbReference type="EMBL" id="RXZ66928.1"/>
    </source>
</evidence>
<dbReference type="Pfam" id="PF00486">
    <property type="entry name" value="Trans_reg_C"/>
    <property type="match status" value="1"/>
</dbReference>
<comment type="caution">
    <text evidence="4">The sequence shown here is derived from an EMBL/GenBank/DDBJ whole genome shotgun (WGS) entry which is preliminary data.</text>
</comment>
<dbReference type="InterPro" id="IPR016032">
    <property type="entry name" value="Sig_transdc_resp-reg_C-effctor"/>
</dbReference>
<keyword evidence="4" id="KW-0456">Lyase</keyword>
<dbReference type="CDD" id="cd06578">
    <property type="entry name" value="HemD"/>
    <property type="match status" value="1"/>
</dbReference>
<dbReference type="OrthoDB" id="213853at2"/>
<keyword evidence="1 2" id="KW-0238">DNA-binding</keyword>
<proteinExistence type="predicted"/>
<dbReference type="GO" id="GO:0004852">
    <property type="term" value="F:uroporphyrinogen-III synthase activity"/>
    <property type="evidence" value="ECO:0007669"/>
    <property type="project" value="UniProtKB-EC"/>
</dbReference>
<evidence type="ECO:0000259" key="3">
    <source>
        <dbReference type="PROSITE" id="PS51755"/>
    </source>
</evidence>
<protein>
    <submittedName>
        <fullName evidence="4">Uroporphyrinogen-III synthase</fullName>
        <ecNumber evidence="4">4.2.1.75</ecNumber>
    </submittedName>
</protein>
<dbReference type="PANTHER" id="PTHR40082">
    <property type="entry name" value="BLR5956 PROTEIN"/>
    <property type="match status" value="1"/>
</dbReference>
<dbReference type="PANTHER" id="PTHR40082:SF1">
    <property type="entry name" value="BLR5956 PROTEIN"/>
    <property type="match status" value="1"/>
</dbReference>
<dbReference type="Proteomes" id="UP000293865">
    <property type="component" value="Unassembled WGS sequence"/>
</dbReference>
<dbReference type="GO" id="GO:0006780">
    <property type="term" value="P:uroporphyrinogen III biosynthetic process"/>
    <property type="evidence" value="ECO:0007669"/>
    <property type="project" value="InterPro"/>
</dbReference>
<dbReference type="InterPro" id="IPR036388">
    <property type="entry name" value="WH-like_DNA-bd_sf"/>
</dbReference>
<dbReference type="Gene3D" id="1.10.10.10">
    <property type="entry name" value="Winged helix-like DNA-binding domain superfamily/Winged helix DNA-binding domain"/>
    <property type="match status" value="1"/>
</dbReference>
<accession>A0A4Q2KNJ5</accession>
<evidence type="ECO:0000256" key="2">
    <source>
        <dbReference type="PROSITE-ProRule" id="PRU01091"/>
    </source>
</evidence>
<dbReference type="RefSeq" id="WP_129522616.1">
    <property type="nucleotide sequence ID" value="NZ_SDPN01000077.1"/>
</dbReference>
<dbReference type="NCBIfam" id="NF005568">
    <property type="entry name" value="PRK07239.1"/>
    <property type="match status" value="1"/>
</dbReference>